<evidence type="ECO:0000256" key="7">
    <source>
        <dbReference type="HAMAP-Rule" id="MF_01008"/>
    </source>
</evidence>
<dbReference type="InterPro" id="IPR035642">
    <property type="entry name" value="MraZ_N"/>
</dbReference>
<reference evidence="10" key="1">
    <citation type="submission" date="2023-12" db="EMBL/GenBank/DDBJ databases">
        <title>Novel isolates from deep terrestrial aquifers shed light on the physiology and ecology of the class Limnochordia.</title>
        <authorList>
            <person name="Karnachuk O.V."/>
            <person name="Lukina A.P."/>
            <person name="Avakyan M.R."/>
            <person name="Kadnikov V."/>
            <person name="Begmatov S."/>
            <person name="Beletsky A.V."/>
            <person name="Mardanov A.V."/>
            <person name="Ravin N.V."/>
        </authorList>
    </citation>
    <scope>NUCLEOTIDE SEQUENCE [LARGE SCALE GENOMIC DNA]</scope>
    <source>
        <strain evidence="10">LN</strain>
    </source>
</reference>
<evidence type="ECO:0000256" key="2">
    <source>
        <dbReference type="ARBA" id="ARBA00022490"/>
    </source>
</evidence>
<dbReference type="CDD" id="cd16320">
    <property type="entry name" value="MraZ_N"/>
    <property type="match status" value="1"/>
</dbReference>
<evidence type="ECO:0000259" key="8">
    <source>
        <dbReference type="PROSITE" id="PS51740"/>
    </source>
</evidence>
<dbReference type="Gene3D" id="3.40.1550.20">
    <property type="entry name" value="Transcriptional regulator MraZ domain"/>
    <property type="match status" value="1"/>
</dbReference>
<dbReference type="Proteomes" id="UP001333102">
    <property type="component" value="Chromosome"/>
</dbReference>
<evidence type="ECO:0000313" key="10">
    <source>
        <dbReference type="Proteomes" id="UP001333102"/>
    </source>
</evidence>
<feature type="domain" description="SpoVT-AbrB" evidence="8">
    <location>
        <begin position="74"/>
        <end position="117"/>
    </location>
</feature>
<accession>A0ABZ1BST5</accession>
<sequence>MGEYQHQLDEKGRLIIPARFREELGSPFVVTRGLDRCLFAFPVAEWANVEAKLRSLPLTQADARAFVRLLMAGASPVELDRAGRALVPPHLRQYAGLQRDVVVLGVGSRVEIWDQGAWESYAAQAQGSFEAIAEKIVGLGL</sequence>
<feature type="domain" description="SpoVT-AbrB" evidence="8">
    <location>
        <begin position="3"/>
        <end position="45"/>
    </location>
</feature>
<dbReference type="EMBL" id="CP141614">
    <property type="protein sequence ID" value="WRP15829.1"/>
    <property type="molecule type" value="Genomic_DNA"/>
</dbReference>
<comment type="subcellular location">
    <subcellularLocation>
        <location evidence="7">Cytoplasm</location>
        <location evidence="7">Nucleoid</location>
    </subcellularLocation>
</comment>
<name>A0ABZ1BST5_9FIRM</name>
<dbReference type="NCBIfam" id="TIGR00242">
    <property type="entry name" value="division/cell wall cluster transcriptional repressor MraZ"/>
    <property type="match status" value="1"/>
</dbReference>
<organism evidence="9 10">
    <name type="scientific">Geochorda subterranea</name>
    <dbReference type="NCBI Taxonomy" id="3109564"/>
    <lineage>
        <taxon>Bacteria</taxon>
        <taxon>Bacillati</taxon>
        <taxon>Bacillota</taxon>
        <taxon>Limnochordia</taxon>
        <taxon>Limnochordales</taxon>
        <taxon>Geochordaceae</taxon>
        <taxon>Geochorda</taxon>
    </lineage>
</organism>
<dbReference type="SUPFAM" id="SSF89447">
    <property type="entry name" value="AbrB/MazE/MraZ-like"/>
    <property type="match status" value="1"/>
</dbReference>
<keyword evidence="2 7" id="KW-0963">Cytoplasm</keyword>
<dbReference type="Pfam" id="PF02381">
    <property type="entry name" value="MraZ"/>
    <property type="match status" value="2"/>
</dbReference>
<dbReference type="InterPro" id="IPR038619">
    <property type="entry name" value="MraZ_sf"/>
</dbReference>
<evidence type="ECO:0000256" key="1">
    <source>
        <dbReference type="ARBA" id="ARBA00013860"/>
    </source>
</evidence>
<dbReference type="InterPro" id="IPR035644">
    <property type="entry name" value="MraZ_C"/>
</dbReference>
<keyword evidence="3" id="KW-0677">Repeat</keyword>
<proteinExistence type="inferred from homology"/>
<comment type="similarity">
    <text evidence="7">Belongs to the MraZ family.</text>
</comment>
<evidence type="ECO:0000256" key="5">
    <source>
        <dbReference type="ARBA" id="ARBA00023125"/>
    </source>
</evidence>
<gene>
    <name evidence="7 9" type="primary">mraZ</name>
    <name evidence="9" type="ORF">VLY81_06660</name>
</gene>
<keyword evidence="5 7" id="KW-0238">DNA-binding</keyword>
<evidence type="ECO:0000313" key="9">
    <source>
        <dbReference type="EMBL" id="WRP15829.1"/>
    </source>
</evidence>
<dbReference type="InterPro" id="IPR020603">
    <property type="entry name" value="MraZ_dom"/>
</dbReference>
<evidence type="ECO:0000256" key="4">
    <source>
        <dbReference type="ARBA" id="ARBA00023015"/>
    </source>
</evidence>
<keyword evidence="4 7" id="KW-0805">Transcription regulation</keyword>
<evidence type="ECO:0000256" key="6">
    <source>
        <dbReference type="ARBA" id="ARBA00023163"/>
    </source>
</evidence>
<dbReference type="InterPro" id="IPR007159">
    <property type="entry name" value="SpoVT-AbrB_dom"/>
</dbReference>
<dbReference type="CDD" id="cd16321">
    <property type="entry name" value="MraZ_C"/>
    <property type="match status" value="1"/>
</dbReference>
<keyword evidence="6 7" id="KW-0804">Transcription</keyword>
<dbReference type="PANTHER" id="PTHR34701:SF1">
    <property type="entry name" value="TRANSCRIPTIONAL REGULATOR MRAZ"/>
    <property type="match status" value="1"/>
</dbReference>
<dbReference type="HAMAP" id="MF_01008">
    <property type="entry name" value="MraZ"/>
    <property type="match status" value="1"/>
</dbReference>
<evidence type="ECO:0000256" key="3">
    <source>
        <dbReference type="ARBA" id="ARBA00022737"/>
    </source>
</evidence>
<dbReference type="InterPro" id="IPR003444">
    <property type="entry name" value="MraZ"/>
</dbReference>
<protein>
    <recommendedName>
        <fullName evidence="1 7">Transcriptional regulator MraZ</fullName>
    </recommendedName>
</protein>
<keyword evidence="10" id="KW-1185">Reference proteome</keyword>
<dbReference type="PROSITE" id="PS51740">
    <property type="entry name" value="SPOVT_ABRB"/>
    <property type="match status" value="2"/>
</dbReference>
<dbReference type="RefSeq" id="WP_324670237.1">
    <property type="nucleotide sequence ID" value="NZ_CP141614.1"/>
</dbReference>
<dbReference type="InterPro" id="IPR037914">
    <property type="entry name" value="SpoVT-AbrB_sf"/>
</dbReference>
<dbReference type="PANTHER" id="PTHR34701">
    <property type="entry name" value="TRANSCRIPTIONAL REGULATOR MRAZ"/>
    <property type="match status" value="1"/>
</dbReference>
<comment type="subunit">
    <text evidence="7">Forms oligomers.</text>
</comment>